<keyword evidence="4" id="KW-1185">Reference proteome</keyword>
<dbReference type="GO" id="GO:0052689">
    <property type="term" value="F:carboxylic ester hydrolase activity"/>
    <property type="evidence" value="ECO:0007669"/>
    <property type="project" value="UniProtKB-ARBA"/>
</dbReference>
<feature type="signal peptide" evidence="2">
    <location>
        <begin position="1"/>
        <end position="23"/>
    </location>
</feature>
<evidence type="ECO:0008006" key="5">
    <source>
        <dbReference type="Google" id="ProtNLM"/>
    </source>
</evidence>
<organism evidence="3 4">
    <name type="scientific">Granulicella mallensis (strain ATCC BAA-1857 / DSM 23137 / MP5ACTX8)</name>
    <dbReference type="NCBI Taxonomy" id="682795"/>
    <lineage>
        <taxon>Bacteria</taxon>
        <taxon>Pseudomonadati</taxon>
        <taxon>Acidobacteriota</taxon>
        <taxon>Terriglobia</taxon>
        <taxon>Terriglobales</taxon>
        <taxon>Acidobacteriaceae</taxon>
        <taxon>Granulicella</taxon>
    </lineage>
</organism>
<dbReference type="AlphaFoldDB" id="G8NT14"/>
<dbReference type="InterPro" id="IPR029058">
    <property type="entry name" value="AB_hydrolase_fold"/>
</dbReference>
<keyword evidence="1" id="KW-0378">Hydrolase</keyword>
<dbReference type="OrthoDB" id="108468at2"/>
<dbReference type="HOGENOM" id="CLU_782873_0_0_0"/>
<accession>G8NT14</accession>
<dbReference type="PANTHER" id="PTHR22946">
    <property type="entry name" value="DIENELACTONE HYDROLASE DOMAIN-CONTAINING PROTEIN-RELATED"/>
    <property type="match status" value="1"/>
</dbReference>
<dbReference type="Gene3D" id="3.40.50.1820">
    <property type="entry name" value="alpha/beta hydrolase"/>
    <property type="match status" value="1"/>
</dbReference>
<feature type="chain" id="PRO_5003512966" description="Acetyl xylan esterase" evidence="2">
    <location>
        <begin position="24"/>
        <end position="347"/>
    </location>
</feature>
<dbReference type="KEGG" id="gma:AciX8_3141"/>
<gene>
    <name evidence="3" type="ordered locus">AciX8_3141</name>
</gene>
<dbReference type="Proteomes" id="UP000007113">
    <property type="component" value="Chromosome"/>
</dbReference>
<dbReference type="EMBL" id="CP003130">
    <property type="protein sequence ID" value="AEU37444.1"/>
    <property type="molecule type" value="Genomic_DNA"/>
</dbReference>
<dbReference type="PANTHER" id="PTHR22946:SF9">
    <property type="entry name" value="POLYKETIDE TRANSFERASE AF380"/>
    <property type="match status" value="1"/>
</dbReference>
<dbReference type="SUPFAM" id="SSF53474">
    <property type="entry name" value="alpha/beta-Hydrolases"/>
    <property type="match status" value="1"/>
</dbReference>
<evidence type="ECO:0000256" key="2">
    <source>
        <dbReference type="SAM" id="SignalP"/>
    </source>
</evidence>
<dbReference type="RefSeq" id="WP_014266321.1">
    <property type="nucleotide sequence ID" value="NC_016631.1"/>
</dbReference>
<reference evidence="3 4" key="1">
    <citation type="submission" date="2011-11" db="EMBL/GenBank/DDBJ databases">
        <title>Complete sequence of Granulicella mallensis MP5ACTX8.</title>
        <authorList>
            <consortium name="US DOE Joint Genome Institute"/>
            <person name="Lucas S."/>
            <person name="Copeland A."/>
            <person name="Lapidus A."/>
            <person name="Cheng J.-F."/>
            <person name="Goodwin L."/>
            <person name="Pitluck S."/>
            <person name="Peters L."/>
            <person name="Lu M."/>
            <person name="Detter J.C."/>
            <person name="Han C."/>
            <person name="Tapia R."/>
            <person name="Land M."/>
            <person name="Hauser L."/>
            <person name="Kyrpides N."/>
            <person name="Ivanova N."/>
            <person name="Mikhailova N."/>
            <person name="Pagani I."/>
            <person name="Rawat S."/>
            <person name="Mannisto M."/>
            <person name="Haggblom M."/>
            <person name="Woyke T."/>
        </authorList>
    </citation>
    <scope>NUCLEOTIDE SEQUENCE [LARGE SCALE GENOMIC DNA]</scope>
    <source>
        <strain evidence="4">ATCC BAA-1857 / DSM 23137 / MP5ACTX8</strain>
    </source>
</reference>
<keyword evidence="2" id="KW-0732">Signal</keyword>
<dbReference type="eggNOG" id="COG1073">
    <property type="taxonomic scope" value="Bacteria"/>
</dbReference>
<evidence type="ECO:0000313" key="3">
    <source>
        <dbReference type="EMBL" id="AEU37444.1"/>
    </source>
</evidence>
<proteinExistence type="predicted"/>
<dbReference type="InterPro" id="IPR050261">
    <property type="entry name" value="FrsA_esterase"/>
</dbReference>
<evidence type="ECO:0000256" key="1">
    <source>
        <dbReference type="ARBA" id="ARBA00022801"/>
    </source>
</evidence>
<name>G8NT14_GRAMM</name>
<protein>
    <recommendedName>
        <fullName evidence="5">Acetyl xylan esterase</fullName>
    </recommendedName>
</protein>
<evidence type="ECO:0000313" key="4">
    <source>
        <dbReference type="Proteomes" id="UP000007113"/>
    </source>
</evidence>
<sequence precursor="true">MFRTRIALFVGVTFAATILTAQTAVHPQQPSLATPFLEPPVQAAPQSLSKQTSTYEDWTTIDVAKSGLPLDSTGSVPLSKADVQGCTRELHRLTWRLNDPIDLYVIRPRGQQKLPVVLFLYDYTVDATTTFPQDRWCDVATRNGFAVAGFASALSLERIRPPRPLKEWFVSELQEALASSTHDVQMVLNYMETRGDLDVQHVGLVGQGSGGAVAILAAAADPRIRALDLMDPWGDWPDWLKGSKQIPDEEREAYLKPEFLERVSGLDPIVYLPQLKGKAIRIQQVLSNPVTPNAARDKIAKAAPAPDEVTSYPNIAAEAKALGSNGIVKWMGEQLGSGNTVEAKSTH</sequence>